<evidence type="ECO:0000313" key="8">
    <source>
        <dbReference type="Proteomes" id="UP000535838"/>
    </source>
</evidence>
<feature type="domain" description="O-antigen ligase-related" evidence="6">
    <location>
        <begin position="243"/>
        <end position="370"/>
    </location>
</feature>
<feature type="transmembrane region" description="Helical" evidence="5">
    <location>
        <begin position="74"/>
        <end position="92"/>
    </location>
</feature>
<evidence type="ECO:0000313" key="7">
    <source>
        <dbReference type="EMBL" id="MBB6638170.1"/>
    </source>
</evidence>
<sequence>MLVILYIALLIIYAAAVTNSIPGFAIFAVSALFFLYAFNKFKAKSNKTTAFMQIMCLSIPLSWRNIFGGDYGDLAITWFYIFGLFLSIHLLALRKEIKLNRANFSLVLLLAFAVVFSVIPLLLTNPDYFDQGLTQFIILTFHNIIIFLAVLKGRNISNMNVLAVEKSYILAGLATSIGLIIQYFLFRVGISIGVIKFYLNRQSFHFLISDVSHASLYLATTALLSIQLIGKSKKNVKMWIIPIIILIGAAITSARTGLVAFFIVYLIYIFVGQKGISRKVMSLVIGVVALFSAYSLYKNVRQQSSIRDILFDSSDRDNGYEAAYNLFLQNPIFGHGFSIDYISSVMGQPIPHLSFLQYLVHGGIFYTLILFGVIFVAFLYAKKRKMNASWLILLTVLGTCLVPDIFSTRYITLLIVLVFLENETANQLATKNSNVGISLANMARLNFSPIGKKMGVNRGQ</sequence>
<dbReference type="AlphaFoldDB" id="A0A841T7Y0"/>
<feature type="transmembrane region" description="Helical" evidence="5">
    <location>
        <begin position="206"/>
        <end position="226"/>
    </location>
</feature>
<name>A0A841T7Y0_9BACL</name>
<dbReference type="PANTHER" id="PTHR37422">
    <property type="entry name" value="TEICHURONIC ACID BIOSYNTHESIS PROTEIN TUAE"/>
    <property type="match status" value="1"/>
</dbReference>
<dbReference type="Pfam" id="PF04932">
    <property type="entry name" value="Wzy_C"/>
    <property type="match status" value="1"/>
</dbReference>
<keyword evidence="8" id="KW-1185">Reference proteome</keyword>
<dbReference type="GO" id="GO:0016874">
    <property type="term" value="F:ligase activity"/>
    <property type="evidence" value="ECO:0007669"/>
    <property type="project" value="UniProtKB-KW"/>
</dbReference>
<keyword evidence="2 5" id="KW-0812">Transmembrane</keyword>
<proteinExistence type="predicted"/>
<keyword evidence="7" id="KW-0436">Ligase</keyword>
<feature type="transmembrane region" description="Helical" evidence="5">
    <location>
        <begin position="238"/>
        <end position="268"/>
    </location>
</feature>
<evidence type="ECO:0000256" key="3">
    <source>
        <dbReference type="ARBA" id="ARBA00022989"/>
    </source>
</evidence>
<organism evidence="7 8">
    <name type="scientific">Cohnella thailandensis</name>
    <dbReference type="NCBI Taxonomy" id="557557"/>
    <lineage>
        <taxon>Bacteria</taxon>
        <taxon>Bacillati</taxon>
        <taxon>Bacillota</taxon>
        <taxon>Bacilli</taxon>
        <taxon>Bacillales</taxon>
        <taxon>Paenibacillaceae</taxon>
        <taxon>Cohnella</taxon>
    </lineage>
</organism>
<keyword evidence="3 5" id="KW-1133">Transmembrane helix</keyword>
<dbReference type="Proteomes" id="UP000535838">
    <property type="component" value="Unassembled WGS sequence"/>
</dbReference>
<keyword evidence="4 5" id="KW-0472">Membrane</keyword>
<evidence type="ECO:0000256" key="2">
    <source>
        <dbReference type="ARBA" id="ARBA00022692"/>
    </source>
</evidence>
<gene>
    <name evidence="7" type="ORF">H7B67_28905</name>
</gene>
<dbReference type="EMBL" id="JACJVQ010000028">
    <property type="protein sequence ID" value="MBB6638170.1"/>
    <property type="molecule type" value="Genomic_DNA"/>
</dbReference>
<feature type="transmembrane region" description="Helical" evidence="5">
    <location>
        <begin position="387"/>
        <end position="406"/>
    </location>
</feature>
<feature type="transmembrane region" description="Helical" evidence="5">
    <location>
        <begin position="104"/>
        <end position="123"/>
    </location>
</feature>
<dbReference type="RefSeq" id="WP_185123373.1">
    <property type="nucleotide sequence ID" value="NZ_JACJVQ010000028.1"/>
</dbReference>
<feature type="transmembrane region" description="Helical" evidence="5">
    <location>
        <begin position="280"/>
        <end position="297"/>
    </location>
</feature>
<dbReference type="InterPro" id="IPR051533">
    <property type="entry name" value="WaaL-like"/>
</dbReference>
<dbReference type="PANTHER" id="PTHR37422:SF13">
    <property type="entry name" value="LIPOPOLYSACCHARIDE BIOSYNTHESIS PROTEIN PA4999-RELATED"/>
    <property type="match status" value="1"/>
</dbReference>
<accession>A0A841T7Y0</accession>
<dbReference type="GO" id="GO:0016020">
    <property type="term" value="C:membrane"/>
    <property type="evidence" value="ECO:0007669"/>
    <property type="project" value="UniProtKB-SubCell"/>
</dbReference>
<feature type="transmembrane region" description="Helical" evidence="5">
    <location>
        <begin position="6"/>
        <end position="38"/>
    </location>
</feature>
<feature type="transmembrane region" description="Helical" evidence="5">
    <location>
        <begin position="358"/>
        <end position="381"/>
    </location>
</feature>
<feature type="transmembrane region" description="Helical" evidence="5">
    <location>
        <begin position="135"/>
        <end position="155"/>
    </location>
</feature>
<protein>
    <submittedName>
        <fullName evidence="7">O-antigen ligase family protein</fullName>
    </submittedName>
</protein>
<evidence type="ECO:0000256" key="5">
    <source>
        <dbReference type="SAM" id="Phobius"/>
    </source>
</evidence>
<dbReference type="InterPro" id="IPR007016">
    <property type="entry name" value="O-antigen_ligase-rel_domated"/>
</dbReference>
<feature type="transmembrane region" description="Helical" evidence="5">
    <location>
        <begin position="167"/>
        <end position="186"/>
    </location>
</feature>
<evidence type="ECO:0000259" key="6">
    <source>
        <dbReference type="Pfam" id="PF04932"/>
    </source>
</evidence>
<reference evidence="7 8" key="1">
    <citation type="submission" date="2020-08" db="EMBL/GenBank/DDBJ databases">
        <title>Cohnella phylogeny.</title>
        <authorList>
            <person name="Dunlap C."/>
        </authorList>
    </citation>
    <scope>NUCLEOTIDE SEQUENCE [LARGE SCALE GENOMIC DNA]</scope>
    <source>
        <strain evidence="7 8">DSM 25241</strain>
    </source>
</reference>
<comment type="subcellular location">
    <subcellularLocation>
        <location evidence="1">Membrane</location>
        <topology evidence="1">Multi-pass membrane protein</topology>
    </subcellularLocation>
</comment>
<evidence type="ECO:0000256" key="1">
    <source>
        <dbReference type="ARBA" id="ARBA00004141"/>
    </source>
</evidence>
<comment type="caution">
    <text evidence="7">The sequence shown here is derived from an EMBL/GenBank/DDBJ whole genome shotgun (WGS) entry which is preliminary data.</text>
</comment>
<evidence type="ECO:0000256" key="4">
    <source>
        <dbReference type="ARBA" id="ARBA00023136"/>
    </source>
</evidence>